<organism evidence="1 2">
    <name type="scientific">Gossypium aridum</name>
    <name type="common">American cotton</name>
    <name type="synonym">Erioxylum aridum</name>
    <dbReference type="NCBI Taxonomy" id="34290"/>
    <lineage>
        <taxon>Eukaryota</taxon>
        <taxon>Viridiplantae</taxon>
        <taxon>Streptophyta</taxon>
        <taxon>Embryophyta</taxon>
        <taxon>Tracheophyta</taxon>
        <taxon>Spermatophyta</taxon>
        <taxon>Magnoliopsida</taxon>
        <taxon>eudicotyledons</taxon>
        <taxon>Gunneridae</taxon>
        <taxon>Pentapetalae</taxon>
        <taxon>rosids</taxon>
        <taxon>malvids</taxon>
        <taxon>Malvales</taxon>
        <taxon>Malvaceae</taxon>
        <taxon>Malvoideae</taxon>
        <taxon>Gossypium</taxon>
    </lineage>
</organism>
<comment type="caution">
    <text evidence="1">The sequence shown here is derived from an EMBL/GenBank/DDBJ whole genome shotgun (WGS) entry which is preliminary data.</text>
</comment>
<protein>
    <submittedName>
        <fullName evidence="1">Uncharacterized protein</fullName>
    </submittedName>
</protein>
<evidence type="ECO:0000313" key="2">
    <source>
        <dbReference type="Proteomes" id="UP000593577"/>
    </source>
</evidence>
<gene>
    <name evidence="1" type="ORF">Goari_023880</name>
</gene>
<reference evidence="1 2" key="1">
    <citation type="journal article" date="2019" name="Genome Biol. Evol.">
        <title>Insights into the evolution of the New World diploid cottons (Gossypium, subgenus Houzingenia) based on genome sequencing.</title>
        <authorList>
            <person name="Grover C.E."/>
            <person name="Arick M.A. 2nd"/>
            <person name="Thrash A."/>
            <person name="Conover J.L."/>
            <person name="Sanders W.S."/>
            <person name="Peterson D.G."/>
            <person name="Frelichowski J.E."/>
            <person name="Scheffler J.A."/>
            <person name="Scheffler B.E."/>
            <person name="Wendel J.F."/>
        </authorList>
    </citation>
    <scope>NUCLEOTIDE SEQUENCE [LARGE SCALE GENOMIC DNA]</scope>
    <source>
        <strain evidence="1">185</strain>
        <tissue evidence="1">Leaf</tissue>
    </source>
</reference>
<evidence type="ECO:0000313" key="1">
    <source>
        <dbReference type="EMBL" id="MBA0682140.1"/>
    </source>
</evidence>
<name>A0A7J8X4X2_GOSAI</name>
<proteinExistence type="predicted"/>
<dbReference type="AlphaFoldDB" id="A0A7J8X4X2"/>
<keyword evidence="2" id="KW-1185">Reference proteome</keyword>
<feature type="non-terminal residue" evidence="1">
    <location>
        <position position="1"/>
    </location>
</feature>
<dbReference type="Proteomes" id="UP000593577">
    <property type="component" value="Unassembled WGS sequence"/>
</dbReference>
<sequence>KIVSFLNDIWISDTGLLKEYTINYASRFYDAIIGDLFSFLSVVFYEIHMFRTGHLLRSTKENFLALLRDEFDKSSLTWKVLWDWTMAFPWQPTLYTGLFSTEFCLWIKNGAIIGSWFCMVPPRQTMGHNQMDRGCSCACVMVQIFGSSTIVKGSIEVKKGIEKGNLVLVSQIDKGKLQKKLSTSPIVVRPIKDPMDVF</sequence>
<dbReference type="EMBL" id="JABFAA010000005">
    <property type="protein sequence ID" value="MBA0682140.1"/>
    <property type="molecule type" value="Genomic_DNA"/>
</dbReference>
<accession>A0A7J8X4X2</accession>